<evidence type="ECO:0000256" key="1">
    <source>
        <dbReference type="ARBA" id="ARBA00022837"/>
    </source>
</evidence>
<dbReference type="Gene3D" id="1.10.238.10">
    <property type="entry name" value="EF-hand"/>
    <property type="match status" value="1"/>
</dbReference>
<protein>
    <submittedName>
        <fullName evidence="4">Sarcoplasmic calcium-binding proteins II, V, VI, and VII isoform X1</fullName>
    </submittedName>
    <submittedName>
        <fullName evidence="5">Sarcoplasmic calcium-binding proteins II, V, VI, and VII isoform X2</fullName>
    </submittedName>
</protein>
<sequence length="210" mass="24174">MATGHGEGYELSDFLKAKYEHVFVVLFDATHDKVVSRTDFVNLLRKVADIHDSEVSDPSYKILQERIASIMAGLMKGNRAHKSSRPLEMHMNLEEWLTHWSEFVAAAQSRAGWPDTSLDGKVDYSWQKDLMDFLFDVIDLNGDGVIDLAEFTECFAEFDINDWLCETAFKKMTEGTKDVLDRTRFEQLWFQYLTSDSHDDPGTFLIPGRF</sequence>
<organism evidence="3 5">
    <name type="scientific">Lingula anatina</name>
    <name type="common">Brachiopod</name>
    <name type="synonym">Lingula unguis</name>
    <dbReference type="NCBI Taxonomy" id="7574"/>
    <lineage>
        <taxon>Eukaryota</taxon>
        <taxon>Metazoa</taxon>
        <taxon>Spiralia</taxon>
        <taxon>Lophotrochozoa</taxon>
        <taxon>Brachiopoda</taxon>
        <taxon>Linguliformea</taxon>
        <taxon>Lingulata</taxon>
        <taxon>Lingulida</taxon>
        <taxon>Linguloidea</taxon>
        <taxon>Lingulidae</taxon>
        <taxon>Lingula</taxon>
    </lineage>
</organism>
<dbReference type="PROSITE" id="PS00018">
    <property type="entry name" value="EF_HAND_1"/>
    <property type="match status" value="1"/>
</dbReference>
<keyword evidence="1" id="KW-0106">Calcium</keyword>
<dbReference type="AlphaFoldDB" id="A0A1S3KFF0"/>
<dbReference type="GeneID" id="106181512"/>
<evidence type="ECO:0000259" key="2">
    <source>
        <dbReference type="PROSITE" id="PS50222"/>
    </source>
</evidence>
<dbReference type="KEGG" id="lak:106181512"/>
<proteinExistence type="predicted"/>
<dbReference type="InterPro" id="IPR018247">
    <property type="entry name" value="EF_Hand_1_Ca_BS"/>
</dbReference>
<dbReference type="RefSeq" id="XP_013421363.1">
    <property type="nucleotide sequence ID" value="XM_013565909.1"/>
</dbReference>
<dbReference type="SUPFAM" id="SSF47473">
    <property type="entry name" value="EF-hand"/>
    <property type="match status" value="1"/>
</dbReference>
<feature type="domain" description="EF-hand" evidence="2">
    <location>
        <begin position="126"/>
        <end position="161"/>
    </location>
</feature>
<evidence type="ECO:0000313" key="5">
    <source>
        <dbReference type="RefSeq" id="XP_013421363.1"/>
    </source>
</evidence>
<name>A0A1S3KFF0_LINAN</name>
<dbReference type="PROSITE" id="PS50222">
    <property type="entry name" value="EF_HAND_2"/>
    <property type="match status" value="1"/>
</dbReference>
<dbReference type="Proteomes" id="UP000085678">
    <property type="component" value="Unplaced"/>
</dbReference>
<dbReference type="OrthoDB" id="9974725at2759"/>
<dbReference type="RefSeq" id="XP_013421362.1">
    <property type="nucleotide sequence ID" value="XM_013565908.2"/>
</dbReference>
<dbReference type="GO" id="GO:0005509">
    <property type="term" value="F:calcium ion binding"/>
    <property type="evidence" value="ECO:0007669"/>
    <property type="project" value="InterPro"/>
</dbReference>
<accession>A0A1S3KFF0</accession>
<dbReference type="InterPro" id="IPR011992">
    <property type="entry name" value="EF-hand-dom_pair"/>
</dbReference>
<gene>
    <name evidence="4 5" type="primary">LOC106181512</name>
</gene>
<reference evidence="4 5" key="1">
    <citation type="submission" date="2025-04" db="UniProtKB">
        <authorList>
            <consortium name="RefSeq"/>
        </authorList>
    </citation>
    <scope>IDENTIFICATION</scope>
    <source>
        <tissue evidence="4 5">Gonads</tissue>
    </source>
</reference>
<keyword evidence="3" id="KW-1185">Reference proteome</keyword>
<dbReference type="InterPro" id="IPR002048">
    <property type="entry name" value="EF_hand_dom"/>
</dbReference>
<evidence type="ECO:0000313" key="3">
    <source>
        <dbReference type="Proteomes" id="UP000085678"/>
    </source>
</evidence>
<evidence type="ECO:0000313" key="4">
    <source>
        <dbReference type="RefSeq" id="XP_013421362.1"/>
    </source>
</evidence>